<reference evidence="2" key="1">
    <citation type="submission" date="2018-04" db="EMBL/GenBank/DDBJ databases">
        <title>WGS assembly of Panicum hallii.</title>
        <authorList>
            <person name="Lovell J."/>
            <person name="Jenkins J."/>
            <person name="Lowry D."/>
            <person name="Mamidi S."/>
            <person name="Sreedasyam A."/>
            <person name="Weng X."/>
            <person name="Barry K."/>
            <person name="Bonette J."/>
            <person name="Campitelli B."/>
            <person name="Daum C."/>
            <person name="Gordon S."/>
            <person name="Gould B."/>
            <person name="Lipzen A."/>
            <person name="Macqueen A."/>
            <person name="Palacio-Mejia J."/>
            <person name="Plott C."/>
            <person name="Shakirov E."/>
            <person name="Shu S."/>
            <person name="Yoshinaga Y."/>
            <person name="Zane M."/>
            <person name="Rokhsar D."/>
            <person name="Grimwood J."/>
            <person name="Schmutz J."/>
            <person name="Juenger T."/>
        </authorList>
    </citation>
    <scope>NUCLEOTIDE SEQUENCE [LARGE SCALE GENOMIC DNA]</scope>
    <source>
        <strain evidence="2">FIL2</strain>
    </source>
</reference>
<dbReference type="Proteomes" id="UP000243499">
    <property type="component" value="Chromosome 2"/>
</dbReference>
<organism evidence="2">
    <name type="scientific">Panicum hallii</name>
    <dbReference type="NCBI Taxonomy" id="206008"/>
    <lineage>
        <taxon>Eukaryota</taxon>
        <taxon>Viridiplantae</taxon>
        <taxon>Streptophyta</taxon>
        <taxon>Embryophyta</taxon>
        <taxon>Tracheophyta</taxon>
        <taxon>Spermatophyta</taxon>
        <taxon>Magnoliopsida</taxon>
        <taxon>Liliopsida</taxon>
        <taxon>Poales</taxon>
        <taxon>Poaceae</taxon>
        <taxon>PACMAD clade</taxon>
        <taxon>Panicoideae</taxon>
        <taxon>Panicodae</taxon>
        <taxon>Paniceae</taxon>
        <taxon>Panicinae</taxon>
        <taxon>Panicum</taxon>
        <taxon>Panicum sect. Panicum</taxon>
    </lineage>
</organism>
<evidence type="ECO:0000256" key="1">
    <source>
        <dbReference type="SAM" id="MobiDB-lite"/>
    </source>
</evidence>
<dbReference type="EMBL" id="CM008047">
    <property type="protein sequence ID" value="PVH63456.1"/>
    <property type="molecule type" value="Genomic_DNA"/>
</dbReference>
<protein>
    <submittedName>
        <fullName evidence="2">Uncharacterized protein</fullName>
    </submittedName>
</protein>
<dbReference type="AlphaFoldDB" id="A0A2T8KMQ7"/>
<dbReference type="Gramene" id="PVH63456">
    <property type="protein sequence ID" value="PVH63456"/>
    <property type="gene ID" value="PAHAL_2G031600"/>
</dbReference>
<feature type="region of interest" description="Disordered" evidence="1">
    <location>
        <begin position="48"/>
        <end position="96"/>
    </location>
</feature>
<name>A0A2T8KMQ7_9POAL</name>
<gene>
    <name evidence="2" type="ORF">PAHAL_2G031600</name>
</gene>
<evidence type="ECO:0000313" key="2">
    <source>
        <dbReference type="EMBL" id="PVH63456.1"/>
    </source>
</evidence>
<accession>A0A2T8KMQ7</accession>
<sequence>MAGRCRMLYCTAPDSNSDATPQDMYKRTTRRRNSVVAQCLLPLAINRGSEWPAGGRASSGSPKAAATPFPGAAGSVHAPTQARLAGPEDPPAGRPVRPFFTHILLATPCNQSRHYST</sequence>
<proteinExistence type="predicted"/>